<evidence type="ECO:0000313" key="7">
    <source>
        <dbReference type="Proteomes" id="UP000192917"/>
    </source>
</evidence>
<dbReference type="PANTHER" id="PTHR16305:SF28">
    <property type="entry name" value="GUANYLATE CYCLASE DOMAIN-CONTAINING PROTEIN"/>
    <property type="match status" value="1"/>
</dbReference>
<dbReference type="GO" id="GO:0004016">
    <property type="term" value="F:adenylate cyclase activity"/>
    <property type="evidence" value="ECO:0007669"/>
    <property type="project" value="TreeGrafter"/>
</dbReference>
<dbReference type="InterPro" id="IPR029787">
    <property type="entry name" value="Nucleotide_cyclase"/>
</dbReference>
<dbReference type="SUPFAM" id="SSF52540">
    <property type="entry name" value="P-loop containing nucleoside triphosphate hydrolases"/>
    <property type="match status" value="1"/>
</dbReference>
<dbReference type="CDD" id="cd07302">
    <property type="entry name" value="CHD"/>
    <property type="match status" value="1"/>
</dbReference>
<proteinExistence type="predicted"/>
<dbReference type="GO" id="GO:0005524">
    <property type="term" value="F:ATP binding"/>
    <property type="evidence" value="ECO:0007669"/>
    <property type="project" value="UniProtKB-KW"/>
</dbReference>
<dbReference type="Proteomes" id="UP000192917">
    <property type="component" value="Unassembled WGS sequence"/>
</dbReference>
<dbReference type="GO" id="GO:0005737">
    <property type="term" value="C:cytoplasm"/>
    <property type="evidence" value="ECO:0007669"/>
    <property type="project" value="TreeGrafter"/>
</dbReference>
<dbReference type="SMART" id="SM00454">
    <property type="entry name" value="SAM"/>
    <property type="match status" value="1"/>
</dbReference>
<evidence type="ECO:0000256" key="1">
    <source>
        <dbReference type="ARBA" id="ARBA00022741"/>
    </source>
</evidence>
<dbReference type="PROSITE" id="PS50125">
    <property type="entry name" value="GUANYLATE_CYCLASE_2"/>
    <property type="match status" value="1"/>
</dbReference>
<dbReference type="SUPFAM" id="SSF47769">
    <property type="entry name" value="SAM/Pointed domain"/>
    <property type="match status" value="1"/>
</dbReference>
<dbReference type="PROSITE" id="PS50105">
    <property type="entry name" value="SAM_DOMAIN"/>
    <property type="match status" value="1"/>
</dbReference>
<accession>A0A1Y6BHR3</accession>
<keyword evidence="7" id="KW-1185">Reference proteome</keyword>
<dbReference type="SUPFAM" id="SSF48452">
    <property type="entry name" value="TPR-like"/>
    <property type="match status" value="1"/>
</dbReference>
<dbReference type="InterPro" id="IPR001054">
    <property type="entry name" value="A/G_cyclase"/>
</dbReference>
<dbReference type="InterPro" id="IPR001660">
    <property type="entry name" value="SAM"/>
</dbReference>
<keyword evidence="2" id="KW-0067">ATP-binding</keyword>
<dbReference type="SMART" id="SM00044">
    <property type="entry name" value="CYCc"/>
    <property type="match status" value="1"/>
</dbReference>
<evidence type="ECO:0000256" key="3">
    <source>
        <dbReference type="SAM" id="MobiDB-lite"/>
    </source>
</evidence>
<dbReference type="Pfam" id="PF13191">
    <property type="entry name" value="AAA_16"/>
    <property type="match status" value="1"/>
</dbReference>
<dbReference type="GO" id="GO:0009190">
    <property type="term" value="P:cyclic nucleotide biosynthetic process"/>
    <property type="evidence" value="ECO:0007669"/>
    <property type="project" value="InterPro"/>
</dbReference>
<dbReference type="Pfam" id="PF00211">
    <property type="entry name" value="Guanylate_cyc"/>
    <property type="match status" value="1"/>
</dbReference>
<sequence length="1099" mass="116416">MTDVKRWLDGVGLGKHASVFAANDIGFDVLPELAEDDLKELGLSLGDRKRLLAAIRRLGDAPSEASPPREPAPDPPPAAAPGTRRQVTILFADLSGFTELSGRLDAEEVHALLQRYFAAVDETLHAFGGAIDKHIGDAVMAVFGAPLAHSDDPERAVRAALEIHRRLALFEPPLTGHIGIASGQVVANRTGSDSFAEYTVTGASVNLAARLQDRAGAGETLISEAVWSSVRTISEADPVGRVAIKGIAEPVEVWRLAGLRDRPEGVAGRPMVGRRRELRQLAAILAECLAEKAGQLVRVRGEPGIGKTRLIDAFQGEAQAAGVACHSGLVLDFGAGKGRDAVPALVRSLLDIPLGSGKAVRRAAAERGVETGLVEAADLVHLNGLLDLPQPPALKALYDAMDNRTRQEGRAQTLASLVVAAGRRSPVLLRIEDIHWADAELLGQLGAIAARIPDGTIAMVMTTRIEGDPIDVAWRALVRDCPFTTIDLGPLRPEDAMALAGQYAAASAETARACIERAAGNPLFLDQLLQNAFESGAAGVPGSVQSIVQSRMDKLAPVDRDALQAAAVFGQRFTAAAVAHALGLEAYDCAVLLAQNLVRPEGDQLLFVHALVRDGVYETLLRDRRQALHRRAADWYAASDAVLRARHLEAAGDPGAAAAYLAAAEEQLAAYRYDRALGLVEAARALGGPTEVRFALLCLEGELRRMLAESERSLACFGEALDLAATPEQECDARIGLAAGMRILDRFDAAFAELDRATTLAGALERPDRAAQVAYLRGNLLFPLGRTEECRAAHEEALALGRAAGSARLEVQALGGLGDANYVSGRIRSAHRHFEDCVAQARAHDFGAILVANAPMLAWTAILVGDFASGSASAEAALQAAEQAGNDRAAIIVYNALAFLETARGRLDAAARHAEEIVRLSERLGSARFGSYGLNHLADLCMAQGARTAARAHSARAKALAEGPAFGFCGPWILATSARLAESAEAARADLERGEAALGAGAVAHNHFFFRHEALQYCLDNGDLEGVERHARAFEAYLGGETTDWTDYVVGRARALAAVAGGRRDEALRADLERCLGFAESRQLGPSAEAIRAALQLLA</sequence>
<feature type="domain" description="SAM" evidence="4">
    <location>
        <begin position="1"/>
        <end position="61"/>
    </location>
</feature>
<dbReference type="InterPro" id="IPR027417">
    <property type="entry name" value="P-loop_NTPase"/>
</dbReference>
<dbReference type="CDD" id="cd09487">
    <property type="entry name" value="SAM_superfamily"/>
    <property type="match status" value="1"/>
</dbReference>
<name>A0A1Y6BHR3_9PROT</name>
<evidence type="ECO:0000313" key="6">
    <source>
        <dbReference type="EMBL" id="SMF12114.1"/>
    </source>
</evidence>
<evidence type="ECO:0000256" key="2">
    <source>
        <dbReference type="ARBA" id="ARBA00022840"/>
    </source>
</evidence>
<feature type="domain" description="Guanylate cyclase" evidence="5">
    <location>
        <begin position="88"/>
        <end position="212"/>
    </location>
</feature>
<dbReference type="SUPFAM" id="SSF55073">
    <property type="entry name" value="Nucleotide cyclase"/>
    <property type="match status" value="1"/>
</dbReference>
<dbReference type="InterPro" id="IPR011990">
    <property type="entry name" value="TPR-like_helical_dom_sf"/>
</dbReference>
<dbReference type="Gene3D" id="3.30.70.1230">
    <property type="entry name" value="Nucleotide cyclase"/>
    <property type="match status" value="1"/>
</dbReference>
<dbReference type="Pfam" id="PF00536">
    <property type="entry name" value="SAM_1"/>
    <property type="match status" value="1"/>
</dbReference>
<protein>
    <submittedName>
        <fullName evidence="6">Tetratricopeptide repeat-containing protein</fullName>
    </submittedName>
</protein>
<dbReference type="STRING" id="560819.SAMN05428998_10563"/>
<dbReference type="InterPro" id="IPR013761">
    <property type="entry name" value="SAM/pointed_sf"/>
</dbReference>
<feature type="region of interest" description="Disordered" evidence="3">
    <location>
        <begin position="60"/>
        <end position="82"/>
    </location>
</feature>
<gene>
    <name evidence="6" type="ORF">SAMN05428998_10563</name>
</gene>
<dbReference type="PANTHER" id="PTHR16305">
    <property type="entry name" value="TESTICULAR SOLUBLE ADENYLYL CYCLASE"/>
    <property type="match status" value="1"/>
</dbReference>
<dbReference type="AlphaFoldDB" id="A0A1Y6BHR3"/>
<reference evidence="6 7" key="1">
    <citation type="submission" date="2017-04" db="EMBL/GenBank/DDBJ databases">
        <authorList>
            <person name="Afonso C.L."/>
            <person name="Miller P.J."/>
            <person name="Scott M.A."/>
            <person name="Spackman E."/>
            <person name="Goraichik I."/>
            <person name="Dimitrov K.M."/>
            <person name="Suarez D.L."/>
            <person name="Swayne D.E."/>
        </authorList>
    </citation>
    <scope>NUCLEOTIDE SEQUENCE [LARGE SCALE GENOMIC DNA]</scope>
    <source>
        <strain evidence="6 7">USBA 355</strain>
    </source>
</reference>
<dbReference type="Gene3D" id="1.10.150.50">
    <property type="entry name" value="Transcription Factor, Ets-1"/>
    <property type="match status" value="1"/>
</dbReference>
<feature type="compositionally biased region" description="Pro residues" evidence="3">
    <location>
        <begin position="68"/>
        <end position="79"/>
    </location>
</feature>
<dbReference type="Pfam" id="PF13424">
    <property type="entry name" value="TPR_12"/>
    <property type="match status" value="1"/>
</dbReference>
<dbReference type="InterPro" id="IPR041664">
    <property type="entry name" value="AAA_16"/>
</dbReference>
<keyword evidence="1" id="KW-0547">Nucleotide-binding</keyword>
<dbReference type="RefSeq" id="WP_085122082.1">
    <property type="nucleotide sequence ID" value="NZ_FWZX01000005.1"/>
</dbReference>
<dbReference type="GO" id="GO:0035556">
    <property type="term" value="P:intracellular signal transduction"/>
    <property type="evidence" value="ECO:0007669"/>
    <property type="project" value="InterPro"/>
</dbReference>
<evidence type="ECO:0000259" key="4">
    <source>
        <dbReference type="PROSITE" id="PS50105"/>
    </source>
</evidence>
<evidence type="ECO:0000259" key="5">
    <source>
        <dbReference type="PROSITE" id="PS50125"/>
    </source>
</evidence>
<organism evidence="6 7">
    <name type="scientific">Tistlia consotensis USBA 355</name>
    <dbReference type="NCBI Taxonomy" id="560819"/>
    <lineage>
        <taxon>Bacteria</taxon>
        <taxon>Pseudomonadati</taxon>
        <taxon>Pseudomonadota</taxon>
        <taxon>Alphaproteobacteria</taxon>
        <taxon>Rhodospirillales</taxon>
        <taxon>Rhodovibrionaceae</taxon>
        <taxon>Tistlia</taxon>
    </lineage>
</organism>
<dbReference type="EMBL" id="FWZX01000005">
    <property type="protein sequence ID" value="SMF12114.1"/>
    <property type="molecule type" value="Genomic_DNA"/>
</dbReference>
<dbReference type="Gene3D" id="1.25.40.10">
    <property type="entry name" value="Tetratricopeptide repeat domain"/>
    <property type="match status" value="2"/>
</dbReference>